<sequence length="47" mass="5152">MKFEGLADASGTIRNKDRGESARDLSDFPRNNPLVFLGGTARWSALL</sequence>
<evidence type="ECO:0000313" key="2">
    <source>
        <dbReference type="EMBL" id="MBI6630554.1"/>
    </source>
</evidence>
<dbReference type="RefSeq" id="WP_198686576.1">
    <property type="nucleotide sequence ID" value="NZ_JAEIJD010000010.1"/>
</dbReference>
<gene>
    <name evidence="2" type="ORF">JAO82_11775</name>
</gene>
<feature type="region of interest" description="Disordered" evidence="1">
    <location>
        <begin position="1"/>
        <end position="31"/>
    </location>
</feature>
<accession>A0A934M460</accession>
<dbReference type="EMBL" id="JAEIJD010000010">
    <property type="protein sequence ID" value="MBI6630554.1"/>
    <property type="molecule type" value="Genomic_DNA"/>
</dbReference>
<keyword evidence="3" id="KW-1185">Reference proteome</keyword>
<name>A0A934M460_9RHOB</name>
<dbReference type="AlphaFoldDB" id="A0A934M460"/>
<proteinExistence type="predicted"/>
<protein>
    <submittedName>
        <fullName evidence="2">Uncharacterized protein</fullName>
    </submittedName>
</protein>
<evidence type="ECO:0000313" key="3">
    <source>
        <dbReference type="Proteomes" id="UP000613255"/>
    </source>
</evidence>
<comment type="caution">
    <text evidence="2">The sequence shown here is derived from an EMBL/GenBank/DDBJ whole genome shotgun (WGS) entry which is preliminary data.</text>
</comment>
<feature type="compositionally biased region" description="Basic and acidic residues" evidence="1">
    <location>
        <begin position="14"/>
        <end position="27"/>
    </location>
</feature>
<organism evidence="2 3">
    <name type="scientific">Pontibaca salina</name>
    <dbReference type="NCBI Taxonomy" id="2795731"/>
    <lineage>
        <taxon>Bacteria</taxon>
        <taxon>Pseudomonadati</taxon>
        <taxon>Pseudomonadota</taxon>
        <taxon>Alphaproteobacteria</taxon>
        <taxon>Rhodobacterales</taxon>
        <taxon>Roseobacteraceae</taxon>
        <taxon>Pontibaca</taxon>
    </lineage>
</organism>
<evidence type="ECO:0000256" key="1">
    <source>
        <dbReference type="SAM" id="MobiDB-lite"/>
    </source>
</evidence>
<reference evidence="2" key="1">
    <citation type="submission" date="2020-12" db="EMBL/GenBank/DDBJ databases">
        <title>Pontibaca salina gen. nov., sp. nov., isolated from marine sediment.</title>
        <authorList>
            <person name="Bo J."/>
            <person name="Wang S."/>
            <person name="Song X."/>
            <person name="Du Z."/>
        </authorList>
    </citation>
    <scope>NUCLEOTIDE SEQUENCE</scope>
    <source>
        <strain evidence="2">S1109L</strain>
    </source>
</reference>
<dbReference type="Proteomes" id="UP000613255">
    <property type="component" value="Unassembled WGS sequence"/>
</dbReference>